<dbReference type="GO" id="GO:0071973">
    <property type="term" value="P:bacterial-type flagellum-dependent cell motility"/>
    <property type="evidence" value="ECO:0007669"/>
    <property type="project" value="InterPro"/>
</dbReference>
<dbReference type="InterPro" id="IPR000067">
    <property type="entry name" value="FlgMring_FliF"/>
</dbReference>
<evidence type="ECO:0000313" key="6">
    <source>
        <dbReference type="Proteomes" id="UP000178724"/>
    </source>
</evidence>
<keyword evidence="2 3" id="KW-0472">Membrane</keyword>
<dbReference type="PRINTS" id="PR01009">
    <property type="entry name" value="FLGMRINGFLIF"/>
</dbReference>
<comment type="caution">
    <text evidence="5">The sequence shown here is derived from an EMBL/GenBank/DDBJ whole genome shotgun (WGS) entry which is preliminary data.</text>
</comment>
<evidence type="ECO:0000259" key="4">
    <source>
        <dbReference type="Pfam" id="PF01514"/>
    </source>
</evidence>
<keyword evidence="3" id="KW-1133">Transmembrane helix</keyword>
<dbReference type="AlphaFoldDB" id="A0A1F4Q338"/>
<gene>
    <name evidence="5" type="ORF">A2625_02855</name>
</gene>
<keyword evidence="5" id="KW-0969">Cilium</keyword>
<dbReference type="GO" id="GO:0009431">
    <property type="term" value="C:bacterial-type flagellum basal body, MS ring"/>
    <property type="evidence" value="ECO:0007669"/>
    <property type="project" value="InterPro"/>
</dbReference>
<dbReference type="PANTHER" id="PTHR30046">
    <property type="entry name" value="FLAGELLAR M-RING PROTEIN"/>
    <property type="match status" value="1"/>
</dbReference>
<protein>
    <submittedName>
        <fullName evidence="5">Flagellar M-ring protein FliF</fullName>
    </submittedName>
</protein>
<organism evidence="5 6">
    <name type="scientific">candidate division WOR-1 bacterium RIFCSPHIGHO2_01_FULL_53_15</name>
    <dbReference type="NCBI Taxonomy" id="1802564"/>
    <lineage>
        <taxon>Bacteria</taxon>
        <taxon>Bacillati</taxon>
        <taxon>Saganbacteria</taxon>
    </lineage>
</organism>
<accession>A0A1F4Q338</accession>
<dbReference type="GO" id="GO:0016020">
    <property type="term" value="C:membrane"/>
    <property type="evidence" value="ECO:0007669"/>
    <property type="project" value="UniProtKB-SubCell"/>
</dbReference>
<sequence>MAEAAGFDPRRLLLVGGVVVVVVFSLLFFLFRGCAPLAGGPSKSGLTVIYTNLELKDAANTIARLKELNIPYEIRDEGRAVAVPKEKADQARLGLAEKKLPAGGSVGWEIFDEARLGATDFDRRIQLIRAISGELARNIQRIKGVEDARVQVVIPETQLFAAKTSPVTAAVLLRLRSGFELAPEKILGIVHLVASSVENLQTENVTVVDESGRILTARAGLPPLKVAPTPS</sequence>
<dbReference type="Pfam" id="PF01514">
    <property type="entry name" value="YscJ_FliF"/>
    <property type="match status" value="1"/>
</dbReference>
<keyword evidence="5" id="KW-0282">Flagellum</keyword>
<proteinExistence type="predicted"/>
<feature type="transmembrane region" description="Helical" evidence="3">
    <location>
        <begin position="12"/>
        <end position="31"/>
    </location>
</feature>
<reference evidence="5 6" key="1">
    <citation type="journal article" date="2016" name="Nat. Commun.">
        <title>Thousands of microbial genomes shed light on interconnected biogeochemical processes in an aquifer system.</title>
        <authorList>
            <person name="Anantharaman K."/>
            <person name="Brown C.T."/>
            <person name="Hug L.A."/>
            <person name="Sharon I."/>
            <person name="Castelle C.J."/>
            <person name="Probst A.J."/>
            <person name="Thomas B.C."/>
            <person name="Singh A."/>
            <person name="Wilkins M.J."/>
            <person name="Karaoz U."/>
            <person name="Brodie E.L."/>
            <person name="Williams K.H."/>
            <person name="Hubbard S.S."/>
            <person name="Banfield J.F."/>
        </authorList>
    </citation>
    <scope>NUCLEOTIDE SEQUENCE [LARGE SCALE GENOMIC DNA]</scope>
</reference>
<dbReference type="InterPro" id="IPR006182">
    <property type="entry name" value="FliF_N_dom"/>
</dbReference>
<feature type="domain" description="Flagellar M-ring N-terminal" evidence="4">
    <location>
        <begin position="46"/>
        <end position="216"/>
    </location>
</feature>
<dbReference type="EMBL" id="METM01000013">
    <property type="protein sequence ID" value="OGB90246.1"/>
    <property type="molecule type" value="Genomic_DNA"/>
</dbReference>
<dbReference type="PANTHER" id="PTHR30046:SF0">
    <property type="entry name" value="FLAGELLAR M-RING PROTEIN"/>
    <property type="match status" value="1"/>
</dbReference>
<keyword evidence="5" id="KW-0966">Cell projection</keyword>
<evidence type="ECO:0000256" key="3">
    <source>
        <dbReference type="SAM" id="Phobius"/>
    </source>
</evidence>
<dbReference type="Proteomes" id="UP000178724">
    <property type="component" value="Unassembled WGS sequence"/>
</dbReference>
<dbReference type="InterPro" id="IPR043427">
    <property type="entry name" value="YscJ/FliF"/>
</dbReference>
<evidence type="ECO:0000256" key="1">
    <source>
        <dbReference type="ARBA" id="ARBA00004370"/>
    </source>
</evidence>
<dbReference type="NCBIfam" id="TIGR00206">
    <property type="entry name" value="fliF"/>
    <property type="match status" value="1"/>
</dbReference>
<feature type="non-terminal residue" evidence="5">
    <location>
        <position position="231"/>
    </location>
</feature>
<comment type="subcellular location">
    <subcellularLocation>
        <location evidence="1">Membrane</location>
    </subcellularLocation>
</comment>
<name>A0A1F4Q338_UNCSA</name>
<dbReference type="Gene3D" id="3.30.300.30">
    <property type="match status" value="1"/>
</dbReference>
<dbReference type="GO" id="GO:0003774">
    <property type="term" value="F:cytoskeletal motor activity"/>
    <property type="evidence" value="ECO:0007669"/>
    <property type="project" value="InterPro"/>
</dbReference>
<keyword evidence="3" id="KW-0812">Transmembrane</keyword>
<dbReference type="InterPro" id="IPR045851">
    <property type="entry name" value="AMP-bd_C_sf"/>
</dbReference>
<evidence type="ECO:0000256" key="2">
    <source>
        <dbReference type="ARBA" id="ARBA00023136"/>
    </source>
</evidence>
<evidence type="ECO:0000313" key="5">
    <source>
        <dbReference type="EMBL" id="OGB90246.1"/>
    </source>
</evidence>